<keyword evidence="4 7" id="KW-1133">Transmembrane helix</keyword>
<feature type="region of interest" description="Disordered" evidence="8">
    <location>
        <begin position="43"/>
        <end position="381"/>
    </location>
</feature>
<evidence type="ECO:0000256" key="3">
    <source>
        <dbReference type="ARBA" id="ARBA00022692"/>
    </source>
</evidence>
<keyword evidence="2 7" id="KW-0808">Transferase</keyword>
<dbReference type="RefSeq" id="XP_010412715.1">
    <property type="nucleotide sequence ID" value="XM_010414413.2"/>
</dbReference>
<dbReference type="EC" id="2.1.1.-" evidence="7"/>
<feature type="compositionally biased region" description="Polar residues" evidence="8">
    <location>
        <begin position="354"/>
        <end position="363"/>
    </location>
</feature>
<reference evidence="9" key="1">
    <citation type="journal article" date="1997" name="Nucleic Acids Res.">
        <title>tRNAscan-SE: a program for improved detection of transfer RNA genes in genomic sequence.</title>
        <authorList>
            <person name="Lowe T.M."/>
            <person name="Eddy S.R."/>
        </authorList>
    </citation>
    <scope>NUCLEOTIDE SEQUENCE [LARGE SCALE GENOMIC DNA]</scope>
    <source>
        <strain evidence="9">r\DH55</strain>
    </source>
</reference>
<dbReference type="GeneID" id="104699065"/>
<evidence type="ECO:0000256" key="8">
    <source>
        <dbReference type="SAM" id="MobiDB-lite"/>
    </source>
</evidence>
<proteinExistence type="inferred from homology"/>
<dbReference type="GO" id="GO:0032259">
    <property type="term" value="P:methylation"/>
    <property type="evidence" value="ECO:0007669"/>
    <property type="project" value="UniProtKB-KW"/>
</dbReference>
<keyword evidence="5 7" id="KW-0472">Membrane</keyword>
<feature type="compositionally biased region" description="Basic and acidic residues" evidence="8">
    <location>
        <begin position="131"/>
        <end position="154"/>
    </location>
</feature>
<dbReference type="GeneID" id="104699064"/>
<accession>A0ABM0SKZ7</accession>
<feature type="compositionally biased region" description="Basic and acidic residues" evidence="8">
    <location>
        <begin position="275"/>
        <end position="337"/>
    </location>
</feature>
<evidence type="ECO:0000256" key="7">
    <source>
        <dbReference type="RuleBase" id="RU366043"/>
    </source>
</evidence>
<keyword evidence="1 7" id="KW-0489">Methyltransferase</keyword>
<reference evidence="9" key="2">
    <citation type="journal article" date="2014" name="Nat. Commun.">
        <title>The emerging biofuel crop Camelina sativa retains a highly undifferentiated hexaploid genome structure.</title>
        <authorList>
            <person name="Kagale S."/>
            <person name="Koh C."/>
            <person name="Nixon J."/>
            <person name="Bollina V."/>
            <person name="Clarke W.E."/>
            <person name="Tuteja R."/>
            <person name="Spillane C."/>
            <person name="Robinson S.J."/>
            <person name="Links M.G."/>
            <person name="Clarke C."/>
            <person name="Higgins E.E."/>
            <person name="Huebert T."/>
            <person name="Sharpe A.G."/>
            <person name="Parkin I.A."/>
        </authorList>
    </citation>
    <scope>NUCLEOTIDE SEQUENCE [LARGE SCALE GENOMIC DNA]</scope>
    <source>
        <strain evidence="9">r\DH55</strain>
    </source>
</reference>
<evidence type="ECO:0000256" key="2">
    <source>
        <dbReference type="ARBA" id="ARBA00022679"/>
    </source>
</evidence>
<feature type="compositionally biased region" description="Low complexity" evidence="8">
    <location>
        <begin position="256"/>
        <end position="274"/>
    </location>
</feature>
<evidence type="ECO:0000256" key="4">
    <source>
        <dbReference type="ARBA" id="ARBA00022989"/>
    </source>
</evidence>
<evidence type="ECO:0000313" key="9">
    <source>
        <dbReference type="Proteomes" id="UP000694864"/>
    </source>
</evidence>
<dbReference type="Proteomes" id="UP000694864">
    <property type="component" value="Chromosome 6"/>
</dbReference>
<dbReference type="PANTHER" id="PTHR10108:SF1077">
    <property type="entry name" value="METHYLTRANSFERASE PMT27-RELATED"/>
    <property type="match status" value="1"/>
</dbReference>
<sequence length="467" mass="52420">MAFGKGRGNKRASTSSYASTITMIIFVALCVIGVWMLSSNSVIPPQITQGSTRTVVSETERSDVSASSNGNDEPEPTNKESDEQPAFEDNPGKLPDDAVKSEDEQRKSAKEKSSKAGGEEAGGRQTQKQENQQKDEKLSEEREKDNGKENKVVQENDDGQVKQVVKEFEKEQKEQRDEDAGTQSKGTQEQEHGQGKELQDVEQGKKQGQDMEQGSKQGQEQDSNADVTFTDATKQEQPMETGQNETSDNNSKNEENGQQQQEAQNSGNEENGQQNEEKNTVSEENGKEEKSMKDDNGQQEEHTTAEDENGNKEEQRTSKDENMEQQEEQKDEKRQEGSETSGFGSGIPKESAESQKSWKSQATESKDEKQRQTSESNTVERIMDGNAWVLCNATAGTDYIPCLDNEEAIKKLRSRRHFEHRERHCPEDPPSCLVPLPEGYKESIKWPESRDKVKYSIRIRFRSSETG</sequence>
<dbReference type="GO" id="GO:0008168">
    <property type="term" value="F:methyltransferase activity"/>
    <property type="evidence" value="ECO:0007669"/>
    <property type="project" value="UniProtKB-KW"/>
</dbReference>
<dbReference type="Pfam" id="PF03141">
    <property type="entry name" value="Methyltransf_29"/>
    <property type="match status" value="1"/>
</dbReference>
<comment type="subcellular location">
    <subcellularLocation>
        <location evidence="7">Membrane</location>
        <topology evidence="7">Single-pass type II membrane protein</topology>
    </subcellularLocation>
</comment>
<evidence type="ECO:0000256" key="6">
    <source>
        <dbReference type="ARBA" id="ARBA00023180"/>
    </source>
</evidence>
<name>A0ABM0SKZ7_CAMSA</name>
<feature type="compositionally biased region" description="Polar residues" evidence="8">
    <location>
        <begin position="210"/>
        <end position="248"/>
    </location>
</feature>
<protein>
    <recommendedName>
        <fullName evidence="7">Methyltransferase</fullName>
        <ecNumber evidence="7">2.1.1.-</ecNumber>
    </recommendedName>
</protein>
<reference evidence="10 11" key="3">
    <citation type="submission" date="2025-05" db="UniProtKB">
        <authorList>
            <consortium name="RefSeq"/>
        </authorList>
    </citation>
    <scope>IDENTIFICATION</scope>
    <source>
        <tissue evidence="10 11">Leaf</tissue>
    </source>
</reference>
<evidence type="ECO:0000313" key="11">
    <source>
        <dbReference type="RefSeq" id="XP_010412717.1"/>
    </source>
</evidence>
<dbReference type="InterPro" id="IPR004159">
    <property type="entry name" value="Put_SAM_MeTrfase"/>
</dbReference>
<dbReference type="PANTHER" id="PTHR10108">
    <property type="entry name" value="SAM-DEPENDENT METHYLTRANSFERASE"/>
    <property type="match status" value="1"/>
</dbReference>
<comment type="similarity">
    <text evidence="7">Belongs to the methyltransferase superfamily.</text>
</comment>
<feature type="transmembrane region" description="Helical" evidence="7">
    <location>
        <begin position="21"/>
        <end position="38"/>
    </location>
</feature>
<evidence type="ECO:0000256" key="1">
    <source>
        <dbReference type="ARBA" id="ARBA00022603"/>
    </source>
</evidence>
<keyword evidence="6 7" id="KW-0325">Glycoprotein</keyword>
<keyword evidence="9" id="KW-1185">Reference proteome</keyword>
<keyword evidence="7" id="KW-0735">Signal-anchor</keyword>
<feature type="compositionally biased region" description="Basic and acidic residues" evidence="8">
    <location>
        <begin position="164"/>
        <end position="179"/>
    </location>
</feature>
<organism evidence="9 11">
    <name type="scientific">Camelina sativa</name>
    <name type="common">False flax</name>
    <name type="synonym">Myagrum sativum</name>
    <dbReference type="NCBI Taxonomy" id="90675"/>
    <lineage>
        <taxon>Eukaryota</taxon>
        <taxon>Viridiplantae</taxon>
        <taxon>Streptophyta</taxon>
        <taxon>Embryophyta</taxon>
        <taxon>Tracheophyta</taxon>
        <taxon>Spermatophyta</taxon>
        <taxon>Magnoliopsida</taxon>
        <taxon>eudicotyledons</taxon>
        <taxon>Gunneridae</taxon>
        <taxon>Pentapetalae</taxon>
        <taxon>rosids</taxon>
        <taxon>malvids</taxon>
        <taxon>Brassicales</taxon>
        <taxon>Brassicaceae</taxon>
        <taxon>Camelineae</taxon>
        <taxon>Camelina</taxon>
    </lineage>
</organism>
<feature type="compositionally biased region" description="Basic and acidic residues" evidence="8">
    <location>
        <begin position="188"/>
        <end position="209"/>
    </location>
</feature>
<evidence type="ECO:0000313" key="10">
    <source>
        <dbReference type="RefSeq" id="XP_010412715.1"/>
    </source>
</evidence>
<evidence type="ECO:0000256" key="5">
    <source>
        <dbReference type="ARBA" id="ARBA00023136"/>
    </source>
</evidence>
<dbReference type="RefSeq" id="XP_010412717.1">
    <property type="nucleotide sequence ID" value="XM_010414415.2"/>
</dbReference>
<feature type="compositionally biased region" description="Basic and acidic residues" evidence="8">
    <location>
        <begin position="90"/>
        <end position="122"/>
    </location>
</feature>
<feature type="compositionally biased region" description="Polar residues" evidence="8">
    <location>
        <begin position="43"/>
        <end position="57"/>
    </location>
</feature>
<keyword evidence="3 7" id="KW-0812">Transmembrane</keyword>
<gene>
    <name evidence="11" type="primary">LOC104699065</name>
    <name evidence="10" type="synonym">LOC104699064</name>
</gene>